<dbReference type="Gene3D" id="3.40.50.300">
    <property type="entry name" value="P-loop containing nucleotide triphosphate hydrolases"/>
    <property type="match status" value="1"/>
</dbReference>
<organism evidence="2 3">
    <name type="scientific">Fusarium pseudocircinatum</name>
    <dbReference type="NCBI Taxonomy" id="56676"/>
    <lineage>
        <taxon>Eukaryota</taxon>
        <taxon>Fungi</taxon>
        <taxon>Dikarya</taxon>
        <taxon>Ascomycota</taxon>
        <taxon>Pezizomycotina</taxon>
        <taxon>Sordariomycetes</taxon>
        <taxon>Hypocreomycetidae</taxon>
        <taxon>Hypocreales</taxon>
        <taxon>Nectriaceae</taxon>
        <taxon>Fusarium</taxon>
        <taxon>Fusarium fujikuroi species complex</taxon>
    </lineage>
</organism>
<dbReference type="Pfam" id="PF13087">
    <property type="entry name" value="AAA_12"/>
    <property type="match status" value="1"/>
</dbReference>
<dbReference type="InterPro" id="IPR041679">
    <property type="entry name" value="DNA2/NAM7-like_C"/>
</dbReference>
<reference evidence="2 3" key="1">
    <citation type="submission" date="2020-05" db="EMBL/GenBank/DDBJ databases">
        <title>Identification and distribution of gene clusters putatively required for synthesis of sphingolipid metabolism inhibitors in phylogenetically diverse species of the filamentous fungus Fusarium.</title>
        <authorList>
            <person name="Kim H.-S."/>
            <person name="Busman M."/>
            <person name="Brown D.W."/>
            <person name="Divon H."/>
            <person name="Uhlig S."/>
            <person name="Proctor R.H."/>
        </authorList>
    </citation>
    <scope>NUCLEOTIDE SEQUENCE [LARGE SCALE GENOMIC DNA]</scope>
    <source>
        <strain evidence="2 3">NRRL 36939</strain>
    </source>
</reference>
<dbReference type="EMBL" id="JAAOAS010000957">
    <property type="protein sequence ID" value="KAF5571215.1"/>
    <property type="molecule type" value="Genomic_DNA"/>
</dbReference>
<dbReference type="AlphaFoldDB" id="A0A8H5KBG6"/>
<dbReference type="InterPro" id="IPR027417">
    <property type="entry name" value="P-loop_NTPase"/>
</dbReference>
<keyword evidence="2" id="KW-0378">Hydrolase</keyword>
<sequence length="255" mass="28421">GSHHAPHMTTTFTEYEERQKAQGKKIELRNDIGRLMREVVRCANHMRVTPAMADSQPYKSFNALYAQAALFDEAAAMNRTEGPMVYGNSMRSSLAVGDEKQLLPTLLTMGETYPDGSVLVWSAALENYHFAGAMREFLNDHDGLHLLPGTMSPAFVNCKDCPCRINNTTKSKHNPRAIACMMVWLEDFVKAVNFPVDRIVAITPYCSNLWHIRAELASSTFLNDVQATTIDSYQGRENDMVVLCLAVDKSAGLQV</sequence>
<comment type="caution">
    <text evidence="2">The sequence shown here is derived from an EMBL/GenBank/DDBJ whole genome shotgun (WGS) entry which is preliminary data.</text>
</comment>
<evidence type="ECO:0000259" key="1">
    <source>
        <dbReference type="Pfam" id="PF13087"/>
    </source>
</evidence>
<dbReference type="OrthoDB" id="6513042at2759"/>
<feature type="domain" description="DNA2/NAM7 helicase-like C-terminal" evidence="1">
    <location>
        <begin position="153"/>
        <end position="245"/>
    </location>
</feature>
<dbReference type="Proteomes" id="UP000546213">
    <property type="component" value="Unassembled WGS sequence"/>
</dbReference>
<dbReference type="GO" id="GO:0004386">
    <property type="term" value="F:helicase activity"/>
    <property type="evidence" value="ECO:0007669"/>
    <property type="project" value="UniProtKB-KW"/>
</dbReference>
<protein>
    <submittedName>
        <fullName evidence="2">Helicase MAGATAMA</fullName>
    </submittedName>
</protein>
<evidence type="ECO:0000313" key="3">
    <source>
        <dbReference type="Proteomes" id="UP000546213"/>
    </source>
</evidence>
<evidence type="ECO:0000313" key="2">
    <source>
        <dbReference type="EMBL" id="KAF5571215.1"/>
    </source>
</evidence>
<keyword evidence="2" id="KW-0347">Helicase</keyword>
<keyword evidence="2" id="KW-0547">Nucleotide-binding</keyword>
<accession>A0A8H5KBG6</accession>
<feature type="non-terminal residue" evidence="2">
    <location>
        <position position="1"/>
    </location>
</feature>
<keyword evidence="3" id="KW-1185">Reference proteome</keyword>
<keyword evidence="2" id="KW-0067">ATP-binding</keyword>
<gene>
    <name evidence="2" type="ORF">FPCIR_14425</name>
</gene>
<proteinExistence type="predicted"/>
<name>A0A8H5KBG6_9HYPO</name>